<dbReference type="PROSITE" id="PS50096">
    <property type="entry name" value="IQ"/>
    <property type="match status" value="1"/>
</dbReference>
<dbReference type="PANTHER" id="PTHR13594:SF1">
    <property type="entry name" value="CENTRIOLAR COILED-COIL PROTEIN OF 110 KDA"/>
    <property type="match status" value="1"/>
</dbReference>
<feature type="region of interest" description="Disordered" evidence="1">
    <location>
        <begin position="407"/>
        <end position="431"/>
    </location>
</feature>
<accession>A0A8S0Z574</accession>
<proteinExistence type="predicted"/>
<comment type="caution">
    <text evidence="2">The sequence shown here is derived from an EMBL/GenBank/DDBJ whole genome shotgun (WGS) entry which is preliminary data.</text>
</comment>
<dbReference type="EMBL" id="CADEBD010000276">
    <property type="protein sequence ID" value="CAB3227350.1"/>
    <property type="molecule type" value="Genomic_DNA"/>
</dbReference>
<dbReference type="InterPro" id="IPR033207">
    <property type="entry name" value="CCP110"/>
</dbReference>
<evidence type="ECO:0000313" key="2">
    <source>
        <dbReference type="EMBL" id="CAB3227350.1"/>
    </source>
</evidence>
<sequence length="891" mass="99273">MRLVAGATMNDPWDVKAVRQPGQYLSCMKINGVPLLPPVLSKECRKEMQYYKVLAKEVEKRIAHLKQYVYDTSSDSEDKTDAPELSECEQSYDLAEEEIQAGFNVNIGSIKAVTTGTEMSSELATRNGKDATKRGEKFGSNAPKFFIDLNLTINEAGSKILETVQKAESPPALEVPERDYNCVSRFTQQVITEKEVVTTVETCRNIEKKSIGDNFDFCDNKDESLSDPLTEIPLSPDGPSSLSSKRFTGSLDNLHSEITKDSLKNNSKLVRQRSYTLLYPSPQLLAHLETHSQNTGIEMSSISMSESLSNISSPGKKRRSWDLESAKVKWSNMALELKQKSVAHVISTVTKNTPKSETKQKIPLRAKSIDPAVAKRNNTIARVLPKSEPIAKNKTLIVAKNHVNSRSLDQQVSSPKSKIERSLKMPTTPVSEVADPAARVRELYEKIQKQQLVQMENLVEKQKKEQLLLQQVFEEQNNMLFKQLKTICPKSPVEAKEAWSDKQYEEDRGPVSLSQLMNYKSATLTDTNQYLNHCEDVLKKSKNITGNLKKVLATAHSTNASKIQSPTKQLEGSRTRTHSPVRNPTSRRLNYDTSASSDRDYEAMLTDRTNDTMADLNVTFPSDNSDEGNNNNNLLSHLCSKVTKSSNGSSVHTNSVVHSRVTEKTIKNVGRSVNSSMQNSSARTSKIASYKHVPNPREREAATKIVAHAKGYLVRRLMRTERVQGIVQTIKDALLCALQLHQDREGIRGADVDLHRRLIQQITAACYSLHDTFVASTAAERCAMIAADRGRRNSLAARQPISFRQTDIMTQSHSGSFPARTKRQPSLLMTQSNYDLAGKSALRGEPAAPPVALTLAAARVLPAVLCPLLGNAQRHWIVKLFKAYWLKVAPN</sequence>
<feature type="compositionally biased region" description="Polar residues" evidence="1">
    <location>
        <begin position="407"/>
        <end position="416"/>
    </location>
</feature>
<dbReference type="Proteomes" id="UP000494256">
    <property type="component" value="Unassembled WGS sequence"/>
</dbReference>
<reference evidence="2 3" key="1">
    <citation type="submission" date="2020-04" db="EMBL/GenBank/DDBJ databases">
        <authorList>
            <person name="Wallbank WR R."/>
            <person name="Pardo Diaz C."/>
            <person name="Kozak K."/>
            <person name="Martin S."/>
            <person name="Jiggins C."/>
            <person name="Moest M."/>
            <person name="Warren A I."/>
            <person name="Byers J.R.P. K."/>
            <person name="Montejo-Kovacevich G."/>
            <person name="Yen C E."/>
        </authorList>
    </citation>
    <scope>NUCLEOTIDE SEQUENCE [LARGE SCALE GENOMIC DNA]</scope>
</reference>
<evidence type="ECO:0000313" key="3">
    <source>
        <dbReference type="Proteomes" id="UP000494256"/>
    </source>
</evidence>
<dbReference type="Pfam" id="PF16025">
    <property type="entry name" value="CaM_bind"/>
    <property type="match status" value="1"/>
</dbReference>
<feature type="region of interest" description="Disordered" evidence="1">
    <location>
        <begin position="557"/>
        <end position="597"/>
    </location>
</feature>
<feature type="compositionally biased region" description="Polar residues" evidence="1">
    <location>
        <begin position="557"/>
        <end position="596"/>
    </location>
</feature>
<dbReference type="GO" id="GO:0005814">
    <property type="term" value="C:centriole"/>
    <property type="evidence" value="ECO:0007669"/>
    <property type="project" value="InterPro"/>
</dbReference>
<dbReference type="AlphaFoldDB" id="A0A8S0Z574"/>
<dbReference type="GO" id="GO:0007099">
    <property type="term" value="P:centriole replication"/>
    <property type="evidence" value="ECO:0007669"/>
    <property type="project" value="InterPro"/>
</dbReference>
<evidence type="ECO:0000256" key="1">
    <source>
        <dbReference type="SAM" id="MobiDB-lite"/>
    </source>
</evidence>
<dbReference type="GO" id="GO:0032465">
    <property type="term" value="P:regulation of cytokinesis"/>
    <property type="evidence" value="ECO:0007669"/>
    <property type="project" value="InterPro"/>
</dbReference>
<dbReference type="OrthoDB" id="2015831at2759"/>
<dbReference type="PANTHER" id="PTHR13594">
    <property type="entry name" value="CENTRIOLAR COILED-COIL PROTEIN OF 110 KDA"/>
    <property type="match status" value="1"/>
</dbReference>
<organism evidence="2 3">
    <name type="scientific">Arctia plantaginis</name>
    <name type="common">Wood tiger moth</name>
    <name type="synonym">Phalaena plantaginis</name>
    <dbReference type="NCBI Taxonomy" id="874455"/>
    <lineage>
        <taxon>Eukaryota</taxon>
        <taxon>Metazoa</taxon>
        <taxon>Ecdysozoa</taxon>
        <taxon>Arthropoda</taxon>
        <taxon>Hexapoda</taxon>
        <taxon>Insecta</taxon>
        <taxon>Pterygota</taxon>
        <taxon>Neoptera</taxon>
        <taxon>Endopterygota</taxon>
        <taxon>Lepidoptera</taxon>
        <taxon>Glossata</taxon>
        <taxon>Ditrysia</taxon>
        <taxon>Noctuoidea</taxon>
        <taxon>Erebidae</taxon>
        <taxon>Arctiinae</taxon>
        <taxon>Arctia</taxon>
    </lineage>
</organism>
<evidence type="ECO:0008006" key="4">
    <source>
        <dbReference type="Google" id="ProtNLM"/>
    </source>
</evidence>
<gene>
    <name evidence="2" type="ORF">APLA_LOCUS2977</name>
</gene>
<name>A0A8S0Z574_ARCPL</name>
<protein>
    <recommendedName>
        <fullName evidence="4">Centriolar coiled-coil protein of 110 kDa</fullName>
    </recommendedName>
</protein>